<dbReference type="GO" id="GO:0005634">
    <property type="term" value="C:nucleus"/>
    <property type="evidence" value="ECO:0007669"/>
    <property type="project" value="UniProtKB-SubCell"/>
</dbReference>
<dbReference type="CDD" id="cd11410">
    <property type="entry name" value="bHLH_O_HES"/>
    <property type="match status" value="1"/>
</dbReference>
<proteinExistence type="predicted"/>
<keyword evidence="2" id="KW-0805">Transcription regulation</keyword>
<dbReference type="SMART" id="SM00353">
    <property type="entry name" value="HLH"/>
    <property type="match status" value="1"/>
</dbReference>
<dbReference type="Proteomes" id="UP000616769">
    <property type="component" value="Unassembled WGS sequence"/>
</dbReference>
<keyword evidence="4" id="KW-0539">Nucleus</keyword>
<gene>
    <name evidence="5" type="ORF">QR98_0069300</name>
</gene>
<dbReference type="InterPro" id="IPR036638">
    <property type="entry name" value="HLH_DNA-bd_sf"/>
</dbReference>
<comment type="subcellular location">
    <subcellularLocation>
        <location evidence="1">Nucleus</location>
    </subcellularLocation>
</comment>
<accession>A0A132ABV9</accession>
<evidence type="ECO:0000256" key="4">
    <source>
        <dbReference type="ARBA" id="ARBA00023242"/>
    </source>
</evidence>
<dbReference type="GO" id="GO:0046983">
    <property type="term" value="F:protein dimerization activity"/>
    <property type="evidence" value="ECO:0007669"/>
    <property type="project" value="InterPro"/>
</dbReference>
<dbReference type="VEuPathDB" id="VectorBase:SSCA003461"/>
<dbReference type="PANTHER" id="PTHR10985">
    <property type="entry name" value="BASIC HELIX-LOOP-HELIX TRANSCRIPTION FACTOR, HES-RELATED"/>
    <property type="match status" value="1"/>
</dbReference>
<dbReference type="OrthoDB" id="6085656at2759"/>
<evidence type="ECO:0000256" key="1">
    <source>
        <dbReference type="ARBA" id="ARBA00004123"/>
    </source>
</evidence>
<organism evidence="5 6">
    <name type="scientific">Sarcoptes scabiei</name>
    <name type="common">Itch mite</name>
    <name type="synonym">Acarus scabiei</name>
    <dbReference type="NCBI Taxonomy" id="52283"/>
    <lineage>
        <taxon>Eukaryota</taxon>
        <taxon>Metazoa</taxon>
        <taxon>Ecdysozoa</taxon>
        <taxon>Arthropoda</taxon>
        <taxon>Chelicerata</taxon>
        <taxon>Arachnida</taxon>
        <taxon>Acari</taxon>
        <taxon>Acariformes</taxon>
        <taxon>Sarcoptiformes</taxon>
        <taxon>Astigmata</taxon>
        <taxon>Psoroptidia</taxon>
        <taxon>Sarcoptoidea</taxon>
        <taxon>Sarcoptidae</taxon>
        <taxon>Sarcoptinae</taxon>
        <taxon>Sarcoptes</taxon>
    </lineage>
</organism>
<dbReference type="PROSITE" id="PS50888">
    <property type="entry name" value="BHLH"/>
    <property type="match status" value="1"/>
</dbReference>
<keyword evidence="3" id="KW-0804">Transcription</keyword>
<dbReference type="InterPro" id="IPR011598">
    <property type="entry name" value="bHLH_dom"/>
</dbReference>
<evidence type="ECO:0000256" key="3">
    <source>
        <dbReference type="ARBA" id="ARBA00023163"/>
    </source>
</evidence>
<evidence type="ECO:0000313" key="6">
    <source>
        <dbReference type="Proteomes" id="UP000616769"/>
    </source>
</evidence>
<dbReference type="InterPro" id="IPR050370">
    <property type="entry name" value="HES_HEY"/>
</dbReference>
<reference evidence="5 6" key="1">
    <citation type="journal article" date="2015" name="Parasit. Vectors">
        <title>Draft genome of the scabies mite.</title>
        <authorList>
            <person name="Rider S.D.Jr."/>
            <person name="Morgan M.S."/>
            <person name="Arlian L.G."/>
        </authorList>
    </citation>
    <scope>NUCLEOTIDE SEQUENCE [LARGE SCALE GENOMIC DNA]</scope>
    <source>
        <strain evidence="5">Arlian Lab</strain>
    </source>
</reference>
<sequence>MIEKRRRDRINRCLNLLKELIIDSKRYPISNVSFSYNKSRFEKADILEITVKYLESLALEERRIYHQGFDDCRKQAIRFIEQELQRLDSNHIEQQQDRGNSW</sequence>
<evidence type="ECO:0000256" key="2">
    <source>
        <dbReference type="ARBA" id="ARBA00023015"/>
    </source>
</evidence>
<dbReference type="EMBL" id="JXLN01012380">
    <property type="protein sequence ID" value="KPM08413.1"/>
    <property type="molecule type" value="Genomic_DNA"/>
</dbReference>
<name>A0A132ABV9_SARSC</name>
<dbReference type="AlphaFoldDB" id="A0A132ABV9"/>
<dbReference type="SUPFAM" id="SSF47459">
    <property type="entry name" value="HLH, helix-loop-helix DNA-binding domain"/>
    <property type="match status" value="1"/>
</dbReference>
<dbReference type="Pfam" id="PF00010">
    <property type="entry name" value="HLH"/>
    <property type="match status" value="1"/>
</dbReference>
<dbReference type="Gene3D" id="4.10.280.10">
    <property type="entry name" value="Helix-loop-helix DNA-binding domain"/>
    <property type="match status" value="1"/>
</dbReference>
<protein>
    <submittedName>
        <fullName evidence="5">Transcription factor HES-1 (Hairy and enhancer of split 1)-like protein 1</fullName>
    </submittedName>
</protein>
<evidence type="ECO:0000313" key="5">
    <source>
        <dbReference type="EMBL" id="KPM08413.1"/>
    </source>
</evidence>
<comment type="caution">
    <text evidence="5">The sequence shown here is derived from an EMBL/GenBank/DDBJ whole genome shotgun (WGS) entry which is preliminary data.</text>
</comment>